<dbReference type="PANTHER" id="PTHR42693">
    <property type="entry name" value="ARYLSULFATASE FAMILY MEMBER"/>
    <property type="match status" value="1"/>
</dbReference>
<dbReference type="InterPro" id="IPR017850">
    <property type="entry name" value="Alkaline_phosphatase_core_sf"/>
</dbReference>
<dbReference type="SUPFAM" id="SSF53649">
    <property type="entry name" value="Alkaline phosphatase-like"/>
    <property type="match status" value="1"/>
</dbReference>
<protein>
    <recommendedName>
        <fullName evidence="3">Sulfatase N-terminal domain-containing protein</fullName>
    </recommendedName>
</protein>
<evidence type="ECO:0000313" key="5">
    <source>
        <dbReference type="Proteomes" id="UP000327167"/>
    </source>
</evidence>
<dbReference type="AlphaFoldDB" id="A0A5E6QBA7"/>
<dbReference type="Gene3D" id="3.40.720.10">
    <property type="entry name" value="Alkaline Phosphatase, subunit A"/>
    <property type="match status" value="1"/>
</dbReference>
<dbReference type="Proteomes" id="UP000327167">
    <property type="component" value="Unassembled WGS sequence"/>
</dbReference>
<dbReference type="InterPro" id="IPR000917">
    <property type="entry name" value="Sulfatase_N"/>
</dbReference>
<name>A0A5E6QBA7_PSEFL</name>
<evidence type="ECO:0000313" key="4">
    <source>
        <dbReference type="EMBL" id="VVM50602.1"/>
    </source>
</evidence>
<evidence type="ECO:0000259" key="3">
    <source>
        <dbReference type="Pfam" id="PF00884"/>
    </source>
</evidence>
<proteinExistence type="inferred from homology"/>
<sequence precursor="true">MALSRLPLTALFCALAMGGGVAMSASQPNILLIVADDLGYSDLGSYGGEIHTPRLDELAQQGVQFTSMYAAPTCSITRSMLLSGTDNHLVGLGSMAEALQPFQQGKPGYEGYLNSRAYSVAETWTNTAAVSIKATTPCAHRALIG</sequence>
<reference evidence="4 5" key="1">
    <citation type="submission" date="2019-09" db="EMBL/GenBank/DDBJ databases">
        <authorList>
            <person name="Chandra G."/>
            <person name="Truman W A."/>
        </authorList>
    </citation>
    <scope>NUCLEOTIDE SEQUENCE [LARGE SCALE GENOMIC DNA]</scope>
    <source>
        <strain evidence="4">PS655</strain>
    </source>
</reference>
<comment type="similarity">
    <text evidence="1">Belongs to the sulfatase family.</text>
</comment>
<feature type="domain" description="Sulfatase N-terminal" evidence="3">
    <location>
        <begin position="28"/>
        <end position="107"/>
    </location>
</feature>
<dbReference type="Pfam" id="PF00884">
    <property type="entry name" value="Sulfatase"/>
    <property type="match status" value="1"/>
</dbReference>
<feature type="chain" id="PRO_5022935184" description="Sulfatase N-terminal domain-containing protein" evidence="2">
    <location>
        <begin position="25"/>
        <end position="145"/>
    </location>
</feature>
<accession>A0A5E6QBA7</accession>
<dbReference type="GO" id="GO:0004065">
    <property type="term" value="F:arylsulfatase activity"/>
    <property type="evidence" value="ECO:0007669"/>
    <property type="project" value="TreeGrafter"/>
</dbReference>
<keyword evidence="2" id="KW-0732">Signal</keyword>
<gene>
    <name evidence="4" type="ORF">PS655_00757</name>
</gene>
<evidence type="ECO:0000256" key="2">
    <source>
        <dbReference type="SAM" id="SignalP"/>
    </source>
</evidence>
<evidence type="ECO:0000256" key="1">
    <source>
        <dbReference type="ARBA" id="ARBA00008779"/>
    </source>
</evidence>
<dbReference type="InterPro" id="IPR050738">
    <property type="entry name" value="Sulfatase"/>
</dbReference>
<dbReference type="PANTHER" id="PTHR42693:SF33">
    <property type="entry name" value="ARYLSULFATASE"/>
    <property type="match status" value="1"/>
</dbReference>
<dbReference type="EMBL" id="CABVHJ010000002">
    <property type="protein sequence ID" value="VVM50602.1"/>
    <property type="molecule type" value="Genomic_DNA"/>
</dbReference>
<feature type="signal peptide" evidence="2">
    <location>
        <begin position="1"/>
        <end position="24"/>
    </location>
</feature>
<organism evidence="4 5">
    <name type="scientific">Pseudomonas fluorescens</name>
    <dbReference type="NCBI Taxonomy" id="294"/>
    <lineage>
        <taxon>Bacteria</taxon>
        <taxon>Pseudomonadati</taxon>
        <taxon>Pseudomonadota</taxon>
        <taxon>Gammaproteobacteria</taxon>
        <taxon>Pseudomonadales</taxon>
        <taxon>Pseudomonadaceae</taxon>
        <taxon>Pseudomonas</taxon>
    </lineage>
</organism>